<keyword evidence="2" id="KW-1185">Reference proteome</keyword>
<dbReference type="EMBL" id="JANPWB010000009">
    <property type="protein sequence ID" value="KAJ1151482.1"/>
    <property type="molecule type" value="Genomic_DNA"/>
</dbReference>
<reference evidence="1" key="1">
    <citation type="journal article" date="2022" name="bioRxiv">
        <title>Sequencing and chromosome-scale assembly of the giantPleurodeles waltlgenome.</title>
        <authorList>
            <person name="Brown T."/>
            <person name="Elewa A."/>
            <person name="Iarovenko S."/>
            <person name="Subramanian E."/>
            <person name="Araus A.J."/>
            <person name="Petzold A."/>
            <person name="Susuki M."/>
            <person name="Suzuki K.-i.T."/>
            <person name="Hayashi T."/>
            <person name="Toyoda A."/>
            <person name="Oliveira C."/>
            <person name="Osipova E."/>
            <person name="Leigh N.D."/>
            <person name="Simon A."/>
            <person name="Yun M.H."/>
        </authorList>
    </citation>
    <scope>NUCLEOTIDE SEQUENCE</scope>
    <source>
        <strain evidence="1">20211129_DDA</strain>
        <tissue evidence="1">Liver</tissue>
    </source>
</reference>
<sequence>MKGQDGAETVQKIAAAKAKINRQYSNFVVGKFLSHKADCYEYGERCGRPLVHRIRQRESERGIRAIKDGQGKAVESPPEILEAFKNYYANLYVKDIFPPPANYLMYLQSTCGGKLNDEEKSQLELLIDHEEIIAAVGSTARGKAAESNKIPLELYKVFLPLAV</sequence>
<proteinExistence type="predicted"/>
<name>A0AAV7RFM3_PLEWA</name>
<dbReference type="AlphaFoldDB" id="A0AAV7RFM3"/>
<organism evidence="1 2">
    <name type="scientific">Pleurodeles waltl</name>
    <name type="common">Iberian ribbed newt</name>
    <dbReference type="NCBI Taxonomy" id="8319"/>
    <lineage>
        <taxon>Eukaryota</taxon>
        <taxon>Metazoa</taxon>
        <taxon>Chordata</taxon>
        <taxon>Craniata</taxon>
        <taxon>Vertebrata</taxon>
        <taxon>Euteleostomi</taxon>
        <taxon>Amphibia</taxon>
        <taxon>Batrachia</taxon>
        <taxon>Caudata</taxon>
        <taxon>Salamandroidea</taxon>
        <taxon>Salamandridae</taxon>
        <taxon>Pleurodelinae</taxon>
        <taxon>Pleurodeles</taxon>
    </lineage>
</organism>
<evidence type="ECO:0000313" key="1">
    <source>
        <dbReference type="EMBL" id="KAJ1151482.1"/>
    </source>
</evidence>
<accession>A0AAV7RFM3</accession>
<gene>
    <name evidence="1" type="ORF">NDU88_004262</name>
</gene>
<dbReference type="Proteomes" id="UP001066276">
    <property type="component" value="Chromosome 5"/>
</dbReference>
<protein>
    <submittedName>
        <fullName evidence="1">Uncharacterized protein</fullName>
    </submittedName>
</protein>
<comment type="caution">
    <text evidence="1">The sequence shown here is derived from an EMBL/GenBank/DDBJ whole genome shotgun (WGS) entry which is preliminary data.</text>
</comment>
<evidence type="ECO:0000313" key="2">
    <source>
        <dbReference type="Proteomes" id="UP001066276"/>
    </source>
</evidence>